<dbReference type="RefSeq" id="WP_091693057.1">
    <property type="nucleotide sequence ID" value="NZ_FPCG01000001.1"/>
</dbReference>
<dbReference type="STRING" id="574650.SAMN04487966_101242"/>
<dbReference type="Proteomes" id="UP000198881">
    <property type="component" value="Unassembled WGS sequence"/>
</dbReference>
<organism evidence="1 2">
    <name type="scientific">Micrococcus terreus</name>
    <dbReference type="NCBI Taxonomy" id="574650"/>
    <lineage>
        <taxon>Bacteria</taxon>
        <taxon>Bacillati</taxon>
        <taxon>Actinomycetota</taxon>
        <taxon>Actinomycetes</taxon>
        <taxon>Micrococcales</taxon>
        <taxon>Micrococcaceae</taxon>
        <taxon>Micrococcus</taxon>
    </lineage>
</organism>
<evidence type="ECO:0000313" key="2">
    <source>
        <dbReference type="Proteomes" id="UP000198881"/>
    </source>
</evidence>
<gene>
    <name evidence="1" type="ORF">SAMN04487966_101242</name>
</gene>
<keyword evidence="2" id="KW-1185">Reference proteome</keyword>
<sequence length="362" mass="40385">MPSLVTDIHDPALLIVDHHDRPAAARALSRGAQRGNLVRLASGVYTETDRWLTTPAWDRYRMAIAAHAASRRGQAVFCHLTGADLFGMSLLEVPTDLHVRASTPSKSGTVEPTSPYVNPEAVRAAADRLSTDPRHRRLRHTLPALPPVRRYANLLGCGTGRDQSVRIPVSLSDGTYLLDVRTDPLPTVLASVLSQESLRQAVPSADDLARRMGRSFEQLAAQAREIQPRKNATRRFDCAVDFADGRSESVGESLSRVIIHELGFVLPELQVEFRSPSGEFLGRPDFWWKQVQLIGEFDGMTKYTGAVERNGRTAEEVLVAERRRELKLAGADRRVIRWMWKDLMNERAFEAQLLEAGVPRAR</sequence>
<evidence type="ECO:0000313" key="1">
    <source>
        <dbReference type="EMBL" id="SFV20225.1"/>
    </source>
</evidence>
<proteinExistence type="predicted"/>
<accession>A0A1I7ME57</accession>
<reference evidence="1 2" key="1">
    <citation type="submission" date="2016-10" db="EMBL/GenBank/DDBJ databases">
        <authorList>
            <person name="de Groot N.N."/>
        </authorList>
    </citation>
    <scope>NUCLEOTIDE SEQUENCE [LARGE SCALE GENOMIC DNA]</scope>
    <source>
        <strain evidence="1 2">CGMCC 1.7054</strain>
    </source>
</reference>
<dbReference type="AlphaFoldDB" id="A0A1I7ME57"/>
<protein>
    <submittedName>
        <fullName evidence="1">Transcriptional regulator, AbiEi antitoxin, Type IV TA system</fullName>
    </submittedName>
</protein>
<name>A0A1I7ME57_9MICC</name>
<dbReference type="EMBL" id="FPCG01000001">
    <property type="protein sequence ID" value="SFV20225.1"/>
    <property type="molecule type" value="Genomic_DNA"/>
</dbReference>
<dbReference type="OrthoDB" id="5517693at2"/>